<proteinExistence type="predicted"/>
<reference evidence="2" key="2">
    <citation type="submission" date="2023-01" db="EMBL/GenBank/DDBJ databases">
        <title>Draft genome sequence of Portibacter lacus strain NBRC 108769.</title>
        <authorList>
            <person name="Sun Q."/>
            <person name="Mori K."/>
        </authorList>
    </citation>
    <scope>NUCLEOTIDE SEQUENCE</scope>
    <source>
        <strain evidence="2">NBRC 108769</strain>
    </source>
</reference>
<evidence type="ECO:0000313" key="3">
    <source>
        <dbReference type="Proteomes" id="UP001156666"/>
    </source>
</evidence>
<organism evidence="2 3">
    <name type="scientific">Portibacter lacus</name>
    <dbReference type="NCBI Taxonomy" id="1099794"/>
    <lineage>
        <taxon>Bacteria</taxon>
        <taxon>Pseudomonadati</taxon>
        <taxon>Bacteroidota</taxon>
        <taxon>Saprospiria</taxon>
        <taxon>Saprospirales</taxon>
        <taxon>Haliscomenobacteraceae</taxon>
        <taxon>Portibacter</taxon>
    </lineage>
</organism>
<accession>A0AA37STB0</accession>
<feature type="transmembrane region" description="Helical" evidence="1">
    <location>
        <begin position="76"/>
        <end position="96"/>
    </location>
</feature>
<gene>
    <name evidence="2" type="ORF">GCM10007940_40050</name>
</gene>
<dbReference type="AlphaFoldDB" id="A0AA37STB0"/>
<dbReference type="EMBL" id="BSOH01000027">
    <property type="protein sequence ID" value="GLR19389.1"/>
    <property type="molecule type" value="Genomic_DNA"/>
</dbReference>
<evidence type="ECO:0000256" key="1">
    <source>
        <dbReference type="SAM" id="Phobius"/>
    </source>
</evidence>
<sequence length="99" mass="11848">MYITFVVVIISLVISLLIVNIYFRVRVFKYYKSLVQADVEFDLSHVLNKKKLEAEVIPRYPQSEQDINQFIHHLKLSFRIGMILFVLISLFGWVLMHYR</sequence>
<keyword evidence="1" id="KW-0472">Membrane</keyword>
<keyword evidence="1" id="KW-0812">Transmembrane</keyword>
<protein>
    <submittedName>
        <fullName evidence="2">Uncharacterized protein</fullName>
    </submittedName>
</protein>
<reference evidence="2" key="1">
    <citation type="journal article" date="2014" name="Int. J. Syst. Evol. Microbiol.">
        <title>Complete genome sequence of Corynebacterium casei LMG S-19264T (=DSM 44701T), isolated from a smear-ripened cheese.</title>
        <authorList>
            <consortium name="US DOE Joint Genome Institute (JGI-PGF)"/>
            <person name="Walter F."/>
            <person name="Albersmeier A."/>
            <person name="Kalinowski J."/>
            <person name="Ruckert C."/>
        </authorList>
    </citation>
    <scope>NUCLEOTIDE SEQUENCE</scope>
    <source>
        <strain evidence="2">NBRC 108769</strain>
    </source>
</reference>
<keyword evidence="1" id="KW-1133">Transmembrane helix</keyword>
<comment type="caution">
    <text evidence="2">The sequence shown here is derived from an EMBL/GenBank/DDBJ whole genome shotgun (WGS) entry which is preliminary data.</text>
</comment>
<keyword evidence="3" id="KW-1185">Reference proteome</keyword>
<feature type="transmembrane region" description="Helical" evidence="1">
    <location>
        <begin position="6"/>
        <end position="23"/>
    </location>
</feature>
<dbReference type="Proteomes" id="UP001156666">
    <property type="component" value="Unassembled WGS sequence"/>
</dbReference>
<name>A0AA37STB0_9BACT</name>
<evidence type="ECO:0000313" key="2">
    <source>
        <dbReference type="EMBL" id="GLR19389.1"/>
    </source>
</evidence>